<dbReference type="CDD" id="cd07941">
    <property type="entry name" value="DRE_TIM_LeuA3"/>
    <property type="match status" value="1"/>
</dbReference>
<dbReference type="Gene3D" id="1.10.238.260">
    <property type="match status" value="1"/>
</dbReference>
<dbReference type="InterPro" id="IPR002034">
    <property type="entry name" value="AIPM/Hcit_synth_CS"/>
</dbReference>
<accession>A0A1F4Q2X8</accession>
<dbReference type="InterPro" id="IPR036230">
    <property type="entry name" value="LeuA_allosteric_dom_sf"/>
</dbReference>
<dbReference type="Pfam" id="PF08502">
    <property type="entry name" value="LeuA_dimer"/>
    <property type="match status" value="1"/>
</dbReference>
<evidence type="ECO:0000256" key="8">
    <source>
        <dbReference type="NCBIfam" id="TIGR00977"/>
    </source>
</evidence>
<evidence type="ECO:0000256" key="2">
    <source>
        <dbReference type="ARBA" id="ARBA00006154"/>
    </source>
</evidence>
<comment type="catalytic activity">
    <reaction evidence="7">
        <text>pyruvate + acetyl-CoA + H2O = (3R)-citramalate + CoA + H(+)</text>
        <dbReference type="Rhea" id="RHEA:19045"/>
        <dbReference type="ChEBI" id="CHEBI:15361"/>
        <dbReference type="ChEBI" id="CHEBI:15377"/>
        <dbReference type="ChEBI" id="CHEBI:15378"/>
        <dbReference type="ChEBI" id="CHEBI:30934"/>
        <dbReference type="ChEBI" id="CHEBI:57287"/>
        <dbReference type="ChEBI" id="CHEBI:57288"/>
        <dbReference type="EC" id="2.3.3.21"/>
    </reaction>
</comment>
<sequence>MIVKLFDTTLRDGAQTEGISFSLEDKLKIAKLLAELGVHYIEGGWPGSNPKDIEFFKAIKGIKLKNAKIVAFSSTRRPGIKVEDDKNIQTLIAAETPVVSIFGKCWDFHVKDALKTTLDENLDMIKETVAYAKKAGREVIFDAEHFFDGYKANKDYAIQCLKAAEAAGADVLCLCDTNGGTLAFEAQKIINEVKPQLEKPFGIHAHNDSECAVSVSGMAVYCGATHVQGTINGYGERCGNANLCSIIPILKLKLGIDCVTDKQLKALTELSRHVAEIANLPQSAHQPFVGRSAFSHKGGIHVSAVTKHPGTYEHIKPELVGNERRVTISELSGVSNLLVKAEEYGVDLKKESPETRSLIKTLKEMESQGYSFEEGEASFELLAKRALGIFQPFFELEEFNIKTAKEGEQGTQSAAHIKIKVKGRVFDAAGEGDGPVNALDSALRKVLENLYPGLKTMKLTDYKVRVLDSSAGTAARVRVIIESADEKNIWNTVGVSTNVIEASWLALVDSIEYKLMAGGK</sequence>
<evidence type="ECO:0000256" key="1">
    <source>
        <dbReference type="ARBA" id="ARBA00004743"/>
    </source>
</evidence>
<dbReference type="PANTHER" id="PTHR43538:SF1">
    <property type="entry name" value="(R)-CITRAMALATE SYNTHASE"/>
    <property type="match status" value="1"/>
</dbReference>
<comment type="pathway">
    <text evidence="1">Amino-acid biosynthesis; L-isoleucine biosynthesis; 2-oxobutanoate from pyruvate: step 1/3.</text>
</comment>
<evidence type="ECO:0000313" key="12">
    <source>
        <dbReference type="Proteomes" id="UP000178724"/>
    </source>
</evidence>
<organism evidence="11 12">
    <name type="scientific">candidate division WOR-1 bacterium RIFCSPHIGHO2_01_FULL_53_15</name>
    <dbReference type="NCBI Taxonomy" id="1802564"/>
    <lineage>
        <taxon>Bacteria</taxon>
        <taxon>Bacillati</taxon>
        <taxon>Saganbacteria</taxon>
    </lineage>
</organism>
<dbReference type="SUPFAM" id="SSF110921">
    <property type="entry name" value="2-isopropylmalate synthase LeuA, allosteric (dimerisation) domain"/>
    <property type="match status" value="1"/>
</dbReference>
<dbReference type="Gene3D" id="3.30.160.270">
    <property type="match status" value="1"/>
</dbReference>
<proteinExistence type="inferred from homology"/>
<dbReference type="Pfam" id="PF22617">
    <property type="entry name" value="HCS_D2"/>
    <property type="match status" value="1"/>
</dbReference>
<name>A0A1F4Q2X8_UNCSA</name>
<dbReference type="SMART" id="SM00917">
    <property type="entry name" value="LeuA_dimer"/>
    <property type="match status" value="1"/>
</dbReference>
<keyword evidence="3" id="KW-0028">Amino-acid biosynthesis</keyword>
<dbReference type="GO" id="GO:0043714">
    <property type="term" value="F:(R)-citramalate synthase activity"/>
    <property type="evidence" value="ECO:0007669"/>
    <property type="project" value="UniProtKB-UniRule"/>
</dbReference>
<evidence type="ECO:0000256" key="9">
    <source>
        <dbReference type="RuleBase" id="RU003523"/>
    </source>
</evidence>
<dbReference type="EC" id="2.3.3.21" evidence="8"/>
<dbReference type="EMBL" id="METM01000013">
    <property type="protein sequence ID" value="OGB90230.1"/>
    <property type="molecule type" value="Genomic_DNA"/>
</dbReference>
<dbReference type="UniPathway" id="UPA00047">
    <property type="reaction ID" value="UER00066"/>
</dbReference>
<evidence type="ECO:0000259" key="10">
    <source>
        <dbReference type="PROSITE" id="PS50991"/>
    </source>
</evidence>
<dbReference type="InterPro" id="IPR054691">
    <property type="entry name" value="LeuA/HCS_post-cat"/>
</dbReference>
<feature type="domain" description="Pyruvate carboxyltransferase" evidence="10">
    <location>
        <begin position="3"/>
        <end position="268"/>
    </location>
</feature>
<dbReference type="PROSITE" id="PS00815">
    <property type="entry name" value="AIPM_HOMOCIT_SYNTH_1"/>
    <property type="match status" value="1"/>
</dbReference>
<evidence type="ECO:0000256" key="3">
    <source>
        <dbReference type="ARBA" id="ARBA00022605"/>
    </source>
</evidence>
<dbReference type="GO" id="GO:0009097">
    <property type="term" value="P:isoleucine biosynthetic process"/>
    <property type="evidence" value="ECO:0007669"/>
    <property type="project" value="UniProtKB-UniRule"/>
</dbReference>
<evidence type="ECO:0000256" key="5">
    <source>
        <dbReference type="ARBA" id="ARBA00022679"/>
    </source>
</evidence>
<dbReference type="InterPro" id="IPR013709">
    <property type="entry name" value="2-isopropylmalate_synth_dimer"/>
</dbReference>
<protein>
    <recommendedName>
        <fullName evidence="8">Citramalate synthase</fullName>
        <ecNumber evidence="8">2.3.3.21</ecNumber>
    </recommendedName>
</protein>
<evidence type="ECO:0000256" key="4">
    <source>
        <dbReference type="ARBA" id="ARBA00022624"/>
    </source>
</evidence>
<dbReference type="GO" id="GO:0003852">
    <property type="term" value="F:2-isopropylmalate synthase activity"/>
    <property type="evidence" value="ECO:0007669"/>
    <property type="project" value="InterPro"/>
</dbReference>
<dbReference type="SUPFAM" id="SSF51569">
    <property type="entry name" value="Aldolase"/>
    <property type="match status" value="1"/>
</dbReference>
<keyword evidence="6" id="KW-0100">Branched-chain amino acid biosynthesis</keyword>
<dbReference type="PROSITE" id="PS50991">
    <property type="entry name" value="PYR_CT"/>
    <property type="match status" value="1"/>
</dbReference>
<evidence type="ECO:0000256" key="7">
    <source>
        <dbReference type="ARBA" id="ARBA00048263"/>
    </source>
</evidence>
<dbReference type="GO" id="GO:0009098">
    <property type="term" value="P:L-leucine biosynthetic process"/>
    <property type="evidence" value="ECO:0007669"/>
    <property type="project" value="InterPro"/>
</dbReference>
<comment type="caution">
    <text evidence="11">The sequence shown here is derived from an EMBL/GenBank/DDBJ whole genome shotgun (WGS) entry which is preliminary data.</text>
</comment>
<dbReference type="Gene3D" id="3.20.20.70">
    <property type="entry name" value="Aldolase class I"/>
    <property type="match status" value="1"/>
</dbReference>
<keyword evidence="4" id="KW-0412">Isoleucine biosynthesis</keyword>
<dbReference type="PANTHER" id="PTHR43538">
    <property type="entry name" value="ALPHA-IPM SYNTHASE/HOMOCITRATE SYNTHASE"/>
    <property type="match status" value="1"/>
</dbReference>
<evidence type="ECO:0000313" key="11">
    <source>
        <dbReference type="EMBL" id="OGB90230.1"/>
    </source>
</evidence>
<dbReference type="AlphaFoldDB" id="A0A1F4Q2X8"/>
<comment type="similarity">
    <text evidence="2 9">Belongs to the alpha-IPM synthase/homocitrate synthase family.</text>
</comment>
<reference evidence="11 12" key="1">
    <citation type="journal article" date="2016" name="Nat. Commun.">
        <title>Thousands of microbial genomes shed light on interconnected biogeochemical processes in an aquifer system.</title>
        <authorList>
            <person name="Anantharaman K."/>
            <person name="Brown C.T."/>
            <person name="Hug L.A."/>
            <person name="Sharon I."/>
            <person name="Castelle C.J."/>
            <person name="Probst A.J."/>
            <person name="Thomas B.C."/>
            <person name="Singh A."/>
            <person name="Wilkins M.J."/>
            <person name="Karaoz U."/>
            <person name="Brodie E.L."/>
            <person name="Williams K.H."/>
            <person name="Hubbard S.S."/>
            <person name="Banfield J.F."/>
        </authorList>
    </citation>
    <scope>NUCLEOTIDE SEQUENCE [LARGE SCALE GENOMIC DNA]</scope>
</reference>
<evidence type="ECO:0000256" key="6">
    <source>
        <dbReference type="ARBA" id="ARBA00023304"/>
    </source>
</evidence>
<dbReference type="InterPro" id="IPR000891">
    <property type="entry name" value="PYR_CT"/>
</dbReference>
<dbReference type="Proteomes" id="UP000178724">
    <property type="component" value="Unassembled WGS sequence"/>
</dbReference>
<dbReference type="NCBIfam" id="TIGR00977">
    <property type="entry name" value="citramal_synth"/>
    <property type="match status" value="1"/>
</dbReference>
<gene>
    <name evidence="11" type="ORF">A2625_02765</name>
</gene>
<keyword evidence="5 9" id="KW-0808">Transferase</keyword>
<dbReference type="InterPro" id="IPR005675">
    <property type="entry name" value="Citramal_synthase"/>
</dbReference>
<dbReference type="Pfam" id="PF00682">
    <property type="entry name" value="HMGL-like"/>
    <property type="match status" value="1"/>
</dbReference>
<dbReference type="InterPro" id="IPR013785">
    <property type="entry name" value="Aldolase_TIM"/>
</dbReference>